<dbReference type="Pfam" id="PF00109">
    <property type="entry name" value="ketoacyl-synt"/>
    <property type="match status" value="1"/>
</dbReference>
<feature type="active site" description="Proton acceptor; for dehydratase activity" evidence="8">
    <location>
        <position position="1182"/>
    </location>
</feature>
<feature type="region of interest" description="N-terminal hotdog fold" evidence="8">
    <location>
        <begin position="1151"/>
        <end position="1290"/>
    </location>
</feature>
<feature type="domain" description="Ketosynthase family 3 (KS3)" evidence="10">
    <location>
        <begin position="263"/>
        <end position="674"/>
    </location>
</feature>
<evidence type="ECO:0000256" key="3">
    <source>
        <dbReference type="ARBA" id="ARBA00022553"/>
    </source>
</evidence>
<dbReference type="EMBL" id="CAXLJM020000148">
    <property type="protein sequence ID" value="CAL8142486.1"/>
    <property type="molecule type" value="Genomic_DNA"/>
</dbReference>
<dbReference type="InterPro" id="IPR050091">
    <property type="entry name" value="PKS_NRPS_Biosynth_Enz"/>
</dbReference>
<feature type="domain" description="PKS/mFAS DH" evidence="11">
    <location>
        <begin position="1151"/>
        <end position="1453"/>
    </location>
</feature>
<dbReference type="InterPro" id="IPR018201">
    <property type="entry name" value="Ketoacyl_synth_AS"/>
</dbReference>
<dbReference type="InterPro" id="IPR013968">
    <property type="entry name" value="PKS_KR"/>
</dbReference>
<dbReference type="PROSITE" id="PS00606">
    <property type="entry name" value="KS3_1"/>
    <property type="match status" value="1"/>
</dbReference>
<dbReference type="InterPro" id="IPR009081">
    <property type="entry name" value="PP-bd_ACP"/>
</dbReference>
<keyword evidence="6" id="KW-0511">Multifunctional enzyme</keyword>
<feature type="domain" description="Carrier" evidence="9">
    <location>
        <begin position="2323"/>
        <end position="2398"/>
    </location>
</feature>
<dbReference type="InterPro" id="IPR013149">
    <property type="entry name" value="ADH-like_C"/>
</dbReference>
<dbReference type="Pfam" id="PF21089">
    <property type="entry name" value="PKS_DH_N"/>
    <property type="match status" value="1"/>
</dbReference>
<comment type="similarity">
    <text evidence="1">Belongs to the zinc-containing alcohol dehydrogenase family. Quinone oxidoreductase subfamily.</text>
</comment>
<evidence type="ECO:0000256" key="1">
    <source>
        <dbReference type="ARBA" id="ARBA00010371"/>
    </source>
</evidence>
<dbReference type="SUPFAM" id="SSF55048">
    <property type="entry name" value="Probable ACP-binding domain of malonyl-CoA ACP transacylase"/>
    <property type="match status" value="1"/>
</dbReference>
<dbReference type="InterPro" id="IPR057326">
    <property type="entry name" value="KR_dom"/>
</dbReference>
<dbReference type="Pfam" id="PF00107">
    <property type="entry name" value="ADH_zinc_N"/>
    <property type="match status" value="1"/>
</dbReference>
<dbReference type="Gene3D" id="3.40.366.10">
    <property type="entry name" value="Malonyl-Coenzyme A Acyl Carrier Protein, domain 2"/>
    <property type="match status" value="1"/>
</dbReference>
<dbReference type="InterPro" id="IPR016036">
    <property type="entry name" value="Malonyl_transacylase_ACP-bd"/>
</dbReference>
<dbReference type="Proteomes" id="UP001642540">
    <property type="component" value="Unassembled WGS sequence"/>
</dbReference>
<dbReference type="CDD" id="cd08955">
    <property type="entry name" value="KR_2_FAS_SDR_x"/>
    <property type="match status" value="1"/>
</dbReference>
<dbReference type="InterPro" id="IPR016039">
    <property type="entry name" value="Thiolase-like"/>
</dbReference>
<dbReference type="Gene3D" id="3.40.47.10">
    <property type="match status" value="1"/>
</dbReference>
<dbReference type="InterPro" id="IPR016035">
    <property type="entry name" value="Acyl_Trfase/lysoPLipase"/>
</dbReference>
<dbReference type="Gene3D" id="3.90.180.10">
    <property type="entry name" value="Medium-chain alcohol dehydrogenases, catalytic domain"/>
    <property type="match status" value="1"/>
</dbReference>
<dbReference type="SMART" id="SM00829">
    <property type="entry name" value="PKS_ER"/>
    <property type="match status" value="1"/>
</dbReference>
<dbReference type="Pfam" id="PF02801">
    <property type="entry name" value="Ketoacyl-synt_C"/>
    <property type="match status" value="1"/>
</dbReference>
<dbReference type="Pfam" id="PF00550">
    <property type="entry name" value="PP-binding"/>
    <property type="match status" value="1"/>
</dbReference>
<keyword evidence="2" id="KW-0596">Phosphopantetheine</keyword>
<dbReference type="Gene3D" id="3.40.50.720">
    <property type="entry name" value="NAD(P)-binding Rossmann-like Domain"/>
    <property type="match status" value="3"/>
</dbReference>
<gene>
    <name evidence="12" type="ORF">ODALV1_LOCUS29063</name>
</gene>
<dbReference type="Gene3D" id="3.10.129.110">
    <property type="entry name" value="Polyketide synthase dehydratase"/>
    <property type="match status" value="1"/>
</dbReference>
<dbReference type="InterPro" id="IPR001227">
    <property type="entry name" value="Ac_transferase_dom_sf"/>
</dbReference>
<dbReference type="SUPFAM" id="SSF53901">
    <property type="entry name" value="Thiolase-like"/>
    <property type="match status" value="1"/>
</dbReference>
<evidence type="ECO:0000256" key="6">
    <source>
        <dbReference type="ARBA" id="ARBA00023268"/>
    </source>
</evidence>
<dbReference type="PANTHER" id="PTHR43775:SF37">
    <property type="entry name" value="SI:DKEY-61P9.11"/>
    <property type="match status" value="1"/>
</dbReference>
<dbReference type="InterPro" id="IPR002364">
    <property type="entry name" value="Quin_OxRdtase/zeta-crystal_CS"/>
</dbReference>
<dbReference type="Pfam" id="PF22621">
    <property type="entry name" value="CurL-like_PKS_C"/>
    <property type="match status" value="1"/>
</dbReference>
<dbReference type="PROSITE" id="PS52004">
    <property type="entry name" value="KS3_2"/>
    <property type="match status" value="1"/>
</dbReference>
<dbReference type="InterPro" id="IPR036736">
    <property type="entry name" value="ACP-like_sf"/>
</dbReference>
<reference evidence="12 13" key="1">
    <citation type="submission" date="2024-08" db="EMBL/GenBank/DDBJ databases">
        <authorList>
            <person name="Cucini C."/>
            <person name="Frati F."/>
        </authorList>
    </citation>
    <scope>NUCLEOTIDE SEQUENCE [LARGE SCALE GENOMIC DNA]</scope>
</reference>
<name>A0ABP1S2L4_9HEXA</name>
<keyword evidence="5" id="KW-0521">NADP</keyword>
<dbReference type="InterPro" id="IPR029044">
    <property type="entry name" value="Nucleotide-diphossugar_trans"/>
</dbReference>
<evidence type="ECO:0000256" key="2">
    <source>
        <dbReference type="ARBA" id="ARBA00022450"/>
    </source>
</evidence>
<organism evidence="12 13">
    <name type="scientific">Orchesella dallaii</name>
    <dbReference type="NCBI Taxonomy" id="48710"/>
    <lineage>
        <taxon>Eukaryota</taxon>
        <taxon>Metazoa</taxon>
        <taxon>Ecdysozoa</taxon>
        <taxon>Arthropoda</taxon>
        <taxon>Hexapoda</taxon>
        <taxon>Collembola</taxon>
        <taxon>Entomobryomorpha</taxon>
        <taxon>Entomobryoidea</taxon>
        <taxon>Orchesellidae</taxon>
        <taxon>Orchesellinae</taxon>
        <taxon>Orchesella</taxon>
    </lineage>
</organism>
<feature type="region of interest" description="C-terminal hotdog fold" evidence="8">
    <location>
        <begin position="1311"/>
        <end position="1453"/>
    </location>
</feature>
<dbReference type="Pfam" id="PF08240">
    <property type="entry name" value="ADH_N"/>
    <property type="match status" value="1"/>
</dbReference>
<dbReference type="InterPro" id="IPR011032">
    <property type="entry name" value="GroES-like_sf"/>
</dbReference>
<proteinExistence type="inferred from homology"/>
<dbReference type="PANTHER" id="PTHR43775">
    <property type="entry name" value="FATTY ACID SYNTHASE"/>
    <property type="match status" value="1"/>
</dbReference>
<dbReference type="SMART" id="SM00823">
    <property type="entry name" value="PKS_PP"/>
    <property type="match status" value="1"/>
</dbReference>
<dbReference type="Gene3D" id="3.90.550.10">
    <property type="entry name" value="Spore Coat Polysaccharide Biosynthesis Protein SpsA, Chain A"/>
    <property type="match status" value="1"/>
</dbReference>
<dbReference type="PROSITE" id="PS01162">
    <property type="entry name" value="QOR_ZETA_CRYSTAL"/>
    <property type="match status" value="1"/>
</dbReference>
<dbReference type="InterPro" id="IPR013154">
    <property type="entry name" value="ADH-like_N"/>
</dbReference>
<comment type="caution">
    <text evidence="12">The sequence shown here is derived from an EMBL/GenBank/DDBJ whole genome shotgun (WGS) entry which is preliminary data.</text>
</comment>
<dbReference type="InterPro" id="IPR020843">
    <property type="entry name" value="ER"/>
</dbReference>
<keyword evidence="7" id="KW-0012">Acyltransferase</keyword>
<dbReference type="PROSITE" id="PS50075">
    <property type="entry name" value="CARRIER"/>
    <property type="match status" value="1"/>
</dbReference>
<evidence type="ECO:0000256" key="8">
    <source>
        <dbReference type="PROSITE-ProRule" id="PRU01363"/>
    </source>
</evidence>
<evidence type="ECO:0000259" key="11">
    <source>
        <dbReference type="PROSITE" id="PS52019"/>
    </source>
</evidence>
<feature type="active site" description="Proton donor; for dehydratase activity" evidence="8">
    <location>
        <position position="1369"/>
    </location>
</feature>
<dbReference type="InterPro" id="IPR020806">
    <property type="entry name" value="PKS_PP-bd"/>
</dbReference>
<dbReference type="PROSITE" id="PS52019">
    <property type="entry name" value="PKS_MFAS_DH"/>
    <property type="match status" value="1"/>
</dbReference>
<dbReference type="SMART" id="SM00825">
    <property type="entry name" value="PKS_KS"/>
    <property type="match status" value="1"/>
</dbReference>
<dbReference type="InterPro" id="IPR014031">
    <property type="entry name" value="Ketoacyl_synth_C"/>
</dbReference>
<evidence type="ECO:0000259" key="10">
    <source>
        <dbReference type="PROSITE" id="PS52004"/>
    </source>
</evidence>
<dbReference type="SMART" id="SM00827">
    <property type="entry name" value="PKS_AT"/>
    <property type="match status" value="1"/>
</dbReference>
<keyword evidence="4" id="KW-0808">Transferase</keyword>
<dbReference type="InterPro" id="IPR036291">
    <property type="entry name" value="NAD(P)-bd_dom_sf"/>
</dbReference>
<evidence type="ECO:0000256" key="4">
    <source>
        <dbReference type="ARBA" id="ARBA00022679"/>
    </source>
</evidence>
<sequence length="2402" mass="265587">MRGTNFAWAVIVPDNEDVPQALLTVSSLRRTKTSGSVFAIVGVDLNSESLSILNSTFDWVMYGNVDAKVEYPVKRELLTLECWKVSTFSSIVALDAGIIALTSVDTMFDVNGLFASENGGHRGIALNPDKNIYSQVSSVMQKALRTGKSMDLIAAFYEIELANEVLKPVGNIMSYANIRKDLIRNVEAISLLAVDKSELSMLRAGAKESAEASENRDMTPILTKLVEKVVHDVYMKSMPLLSGKNSIKKTSEDWRTTIETESQEWVAVVGMSCRFPDANNLDEYWDLLVSGRNTSRPFPSTRSQSFPAEKMINANFLSCDIDAFDASFFNMSPTECSTTDPQARLLLETSWEAFEDAGMNPEKLRGSDVGVFYGSWMQEYKDVINTNTPATEDMLRKYLCNAFGATAAKLSFFYGFKGPNIATENGCSSSMVAVDLACKSLQRRECPLALAAGANLIMYLSDKVPIWAEDGICKTFDSNANGYARAEGVATLVLKRYADAVRDGDKMYGIIRGCGSSQEGLSRSFGSPTVESEMSAMKSALFNARVSPDQVDYVEAHATGTSVGDPIEATAICQAYAGKRDRPLFVGSGKTNIGHAESSSGLAGIIKVLLSLQNETIPPHINIKEKNPKVNFDAVMGEIPLKAIPWPKSETRPRIAGCSSFGITGTDVHVILQEPPHTFPDPTKDVYVEPWPVNIVTASAKTVAALTQHSENLGKYMKSSSDDLSDIAYTANACRMHHGFRSAFVGSTKEEISDNVLNNKGASGKAMQNPKICFTFPGITGNMNFEPVSTLYSSSSIFRMHMDNCDSIVQKLSGISMKGLFNKREMPTRESYPPKVINAFTLSAQYALVKLWEHWGVKPDGVLGHCLGELAAAVTSQVLSIQDAIQMLMEVTEIGRDVLPGLMLAVSEDKSSVSQLISDFENNNQDKGSWLDIACINCDVQTTIAGSAESVLKFKEYCTFKGLKCKLIKVDIPIHSRALEPVMNQLTSVTSKFPLQPQKLTYISSSTGTVLTNGQINSDYWVKCFRNQVDHISACKSAADMQFDVYLEIGFDDALSKITKYNFADDQNEVAFLPSLKSVPNQNDLAVPFTSLAKLYVLGLDINWDNLYQHMSNKRVALPPYPFQRKVFWFEKKKQLKAEIHPIHLDIQPIHPLLGVSIPNASGKEIFQNYLVKDKLTYVYDHCIGTEVIYPAAGHLEIMMSSGCLALDDNMSTDANNMILKRPPFAVKIEGFTVHQPLHVMQAVPKKIQTILERCENGSVKASIFSENPRNKNQWAAFASGTFSAIPDLDLSKEFDMPSIGNISQIQQRCSPTGEAINDFYQQLAEIGLRFGPTFRSLTNVYSNENETLAEIQVPSGTEHYICHPIVSDALIQLFILHSVKQIKKLHVPVKIGKYIHFPGAVKMSTSPVYAYCTSESSGLTTKVYLLDDEGSVLGLMQYPELIATTTQSVLDAAGHSANLKTHPTLYEQYWKAVGSHQDGESSSIQSLKSSCNKWMIFHDGNLKQYGEFITKFQSMDRDCLCISMDSLSETISSGKLQGHMDNVLDEQKNELEGILFMINAAATNDLEGLNKARNLVEPLLCISKYLIRSRLKNMPKLHVVTSGTWYMGDENKIDHLNPVTGTMWGFLRTMRTEIPGVVSKSIDLDPDTDYSSQMCSFVLPEILSQDDKENEVVYRGGSRLVRRLRKDQQSTRNLQFPESSQYTVELPATKILADLKYVKRERLEMKGNEVEIEIRAASLNFKDVLNIMKPTKEFEAMKTIGLDYSGIVTGVGANVLKWRVGDSVFGCSFDQGTIGSYLLSNQDLVAKIPPNMTFSEAATLPAVFLTAWYCMVDIANLKSGQTILIHAASGGVGIVAIQIAKLLGVNIIGTAGSCRKRNFVRSLGVEHVFSSRNLEYGNKIKELTNGKGVDMILNCLTGPGFKETSLDVCREGGHFTEISKVDVWQPDEVKRRKPSVHYNVVYMPDVEIPIVSKLLVKLTQLIEDRYITPLPYSRYDASNIVDALTFLQKAKQIGKVVVEMPFLTSTNDGACRYEEKLFNERSTYLITGGFGDIGLAVANWMISQGAKHLILVSRRAPSEDVENAIANLEMKGATVITKQVDIANYHQCGELLLSIQNSTLPPLRGIHHCAGVISDTMIAKQDWNLFEKVFAPKVNGAFNLHDLTMDYPLEFFVTYSSLTSTFGNIGQANYTAANAYMDSLAELRHAKGLKALNINWGQWDAGMAKGLELYSAIPFSITEGVNALEKLMKQNRIAAMAADVNMRNLVIQAPYLKENLLVDIEIEGVNTQQQVNSGESGDGENDEAKPSLKELYEKAEESEKFNVITNLVVDVASRVLGLEPDEIEHQVNFNDMGMDSIMSIEFTNNLQSEMGDLVLGFIDMEEYGTVEQISEIIQDILKSEE</sequence>
<dbReference type="Gene3D" id="3.30.70.3290">
    <property type="match status" value="1"/>
</dbReference>
<dbReference type="InterPro" id="IPR020807">
    <property type="entry name" value="PKS_DH"/>
</dbReference>
<dbReference type="Pfam" id="PF14765">
    <property type="entry name" value="PS-DH"/>
    <property type="match status" value="1"/>
</dbReference>
<keyword evidence="13" id="KW-1185">Reference proteome</keyword>
<dbReference type="Pfam" id="PF08659">
    <property type="entry name" value="KR"/>
    <property type="match status" value="1"/>
</dbReference>
<evidence type="ECO:0000256" key="7">
    <source>
        <dbReference type="ARBA" id="ARBA00023315"/>
    </source>
</evidence>
<evidence type="ECO:0000259" key="9">
    <source>
        <dbReference type="PROSITE" id="PS50075"/>
    </source>
</evidence>
<keyword evidence="3" id="KW-0597">Phosphoprotein</keyword>
<dbReference type="InterPro" id="IPR014030">
    <property type="entry name" value="Ketoacyl_synth_N"/>
</dbReference>
<dbReference type="InterPro" id="IPR014043">
    <property type="entry name" value="Acyl_transferase_dom"/>
</dbReference>
<dbReference type="InterPro" id="IPR042104">
    <property type="entry name" value="PKS_dehydratase_sf"/>
</dbReference>
<dbReference type="InterPro" id="IPR020841">
    <property type="entry name" value="PKS_Beta-ketoAc_synthase_dom"/>
</dbReference>
<dbReference type="SMART" id="SM00826">
    <property type="entry name" value="PKS_DH"/>
    <property type="match status" value="1"/>
</dbReference>
<evidence type="ECO:0000313" key="13">
    <source>
        <dbReference type="Proteomes" id="UP001642540"/>
    </source>
</evidence>
<dbReference type="Gene3D" id="1.10.1200.10">
    <property type="entry name" value="ACP-like"/>
    <property type="match status" value="1"/>
</dbReference>
<dbReference type="CDD" id="cd05195">
    <property type="entry name" value="enoyl_red"/>
    <property type="match status" value="1"/>
</dbReference>
<dbReference type="Pfam" id="PF00698">
    <property type="entry name" value="Acyl_transf_1"/>
    <property type="match status" value="1"/>
</dbReference>
<dbReference type="SUPFAM" id="SSF50129">
    <property type="entry name" value="GroES-like"/>
    <property type="match status" value="1"/>
</dbReference>
<dbReference type="InterPro" id="IPR049900">
    <property type="entry name" value="PKS_mFAS_DH"/>
</dbReference>
<accession>A0ABP1S2L4</accession>
<dbReference type="SUPFAM" id="SSF51735">
    <property type="entry name" value="NAD(P)-binding Rossmann-fold domains"/>
    <property type="match status" value="3"/>
</dbReference>
<dbReference type="InterPro" id="IPR049552">
    <property type="entry name" value="PKS_DH_N"/>
</dbReference>
<evidence type="ECO:0000256" key="5">
    <source>
        <dbReference type="ARBA" id="ARBA00022857"/>
    </source>
</evidence>
<dbReference type="SMART" id="SM00822">
    <property type="entry name" value="PKS_KR"/>
    <property type="match status" value="1"/>
</dbReference>
<evidence type="ECO:0000313" key="12">
    <source>
        <dbReference type="EMBL" id="CAL8142486.1"/>
    </source>
</evidence>
<protein>
    <submittedName>
        <fullName evidence="12">Uncharacterized protein</fullName>
    </submittedName>
</protein>
<dbReference type="CDD" id="cd00833">
    <property type="entry name" value="PKS"/>
    <property type="match status" value="1"/>
</dbReference>
<dbReference type="InterPro" id="IPR049551">
    <property type="entry name" value="PKS_DH_C"/>
</dbReference>
<dbReference type="SUPFAM" id="SSF52151">
    <property type="entry name" value="FabD/lysophospholipase-like"/>
    <property type="match status" value="1"/>
</dbReference>
<dbReference type="SUPFAM" id="SSF47336">
    <property type="entry name" value="ACP-like"/>
    <property type="match status" value="1"/>
</dbReference>